<dbReference type="GO" id="GO:0009446">
    <property type="term" value="P:putrescine biosynthetic process"/>
    <property type="evidence" value="ECO:0007669"/>
    <property type="project" value="InterPro"/>
</dbReference>
<reference evidence="2" key="1">
    <citation type="journal article" date="2014" name="Science">
        <title>Plant genetics. Early allopolyploid evolution in the post-Neolithic Brassica napus oilseed genome.</title>
        <authorList>
            <person name="Chalhoub B."/>
            <person name="Denoeud F."/>
            <person name="Liu S."/>
            <person name="Parkin I.A."/>
            <person name="Tang H."/>
            <person name="Wang X."/>
            <person name="Chiquet J."/>
            <person name="Belcram H."/>
            <person name="Tong C."/>
            <person name="Samans B."/>
            <person name="Correa M."/>
            <person name="Da Silva C."/>
            <person name="Just J."/>
            <person name="Falentin C."/>
            <person name="Koh C.S."/>
            <person name="Le Clainche I."/>
            <person name="Bernard M."/>
            <person name="Bento P."/>
            <person name="Noel B."/>
            <person name="Labadie K."/>
            <person name="Alberti A."/>
            <person name="Charles M."/>
            <person name="Arnaud D."/>
            <person name="Guo H."/>
            <person name="Daviaud C."/>
            <person name="Alamery S."/>
            <person name="Jabbari K."/>
            <person name="Zhao M."/>
            <person name="Edger P.P."/>
            <person name="Chelaifa H."/>
            <person name="Tack D."/>
            <person name="Lassalle G."/>
            <person name="Mestiri I."/>
            <person name="Schnel N."/>
            <person name="Le Paslier M.C."/>
            <person name="Fan G."/>
            <person name="Renault V."/>
            <person name="Bayer P.E."/>
            <person name="Golicz A.A."/>
            <person name="Manoli S."/>
            <person name="Lee T.H."/>
            <person name="Thi V.H."/>
            <person name="Chalabi S."/>
            <person name="Hu Q."/>
            <person name="Fan C."/>
            <person name="Tollenaere R."/>
            <person name="Lu Y."/>
            <person name="Battail C."/>
            <person name="Shen J."/>
            <person name="Sidebottom C.H."/>
            <person name="Wang X."/>
            <person name="Canaguier A."/>
            <person name="Chauveau A."/>
            <person name="Berard A."/>
            <person name="Deniot G."/>
            <person name="Guan M."/>
            <person name="Liu Z."/>
            <person name="Sun F."/>
            <person name="Lim Y.P."/>
            <person name="Lyons E."/>
            <person name="Town C.D."/>
            <person name="Bancroft I."/>
            <person name="Wang X."/>
            <person name="Meng J."/>
            <person name="Ma J."/>
            <person name="Pires J.C."/>
            <person name="King G.J."/>
            <person name="Brunel D."/>
            <person name="Delourme R."/>
            <person name="Renard M."/>
            <person name="Aury J.M."/>
            <person name="Adams K.L."/>
            <person name="Batley J."/>
            <person name="Snowdon R.J."/>
            <person name="Tost J."/>
            <person name="Edwards D."/>
            <person name="Zhou Y."/>
            <person name="Hua W."/>
            <person name="Sharpe A.G."/>
            <person name="Paterson A.H."/>
            <person name="Guan C."/>
            <person name="Wincker P."/>
        </authorList>
    </citation>
    <scope>NUCLEOTIDE SEQUENCE [LARGE SCALE GENOMIC DNA]</scope>
</reference>
<proteinExistence type="inferred from homology"/>
<dbReference type="InterPro" id="IPR007466">
    <property type="entry name" value="Peptidyl-Arg-deiminase_porph"/>
</dbReference>
<dbReference type="Gramene" id="CDY71162">
    <property type="protein sequence ID" value="CDY71162"/>
    <property type="gene ID" value="GSBRNA2T00011769001"/>
</dbReference>
<evidence type="ECO:0000313" key="2">
    <source>
        <dbReference type="EMBL" id="CDY71162.1"/>
    </source>
</evidence>
<dbReference type="STRING" id="3708.A0A078JZS3"/>
<accession>A0A078JZS3</accession>
<keyword evidence="1" id="KW-0378">Hydrolase</keyword>
<evidence type="ECO:0000256" key="1">
    <source>
        <dbReference type="ARBA" id="ARBA00022801"/>
    </source>
</evidence>
<dbReference type="OMA" id="QYGSLHC"/>
<dbReference type="EMBL" id="LK044725">
    <property type="protein sequence ID" value="CDY71162.1"/>
    <property type="molecule type" value="Genomic_DNA"/>
</dbReference>
<name>A0A078JZS3_BRANA</name>
<dbReference type="AlphaFoldDB" id="A0A078JZS3"/>
<dbReference type="PaxDb" id="3708-A0A078JZS3"/>
<dbReference type="HAMAP" id="MF_01841">
    <property type="entry name" value="Agmatine_deimin"/>
    <property type="match status" value="1"/>
</dbReference>
<dbReference type="GO" id="GO:0004668">
    <property type="term" value="F:protein-arginine deiminase activity"/>
    <property type="evidence" value="ECO:0007669"/>
    <property type="project" value="InterPro"/>
</dbReference>
<dbReference type="Gene3D" id="3.75.10.10">
    <property type="entry name" value="L-arginine/glycine Amidinotransferase, Chain A"/>
    <property type="match status" value="1"/>
</dbReference>
<dbReference type="Pfam" id="PF04371">
    <property type="entry name" value="PAD_porph"/>
    <property type="match status" value="1"/>
</dbReference>
<dbReference type="PANTHER" id="PTHR31377:SF2">
    <property type="entry name" value="AGMATINE DEIMINASE"/>
    <property type="match status" value="1"/>
</dbReference>
<gene>
    <name evidence="2" type="primary">BnaCnng71650D</name>
    <name evidence="2" type="ORF">GSBRNA2T00011769001</name>
</gene>
<protein>
    <submittedName>
        <fullName evidence="2">BnaCnng71650D protein</fullName>
    </submittedName>
</protein>
<organism evidence="2">
    <name type="scientific">Brassica napus</name>
    <name type="common">Rape</name>
    <dbReference type="NCBI Taxonomy" id="3708"/>
    <lineage>
        <taxon>Eukaryota</taxon>
        <taxon>Viridiplantae</taxon>
        <taxon>Streptophyta</taxon>
        <taxon>Embryophyta</taxon>
        <taxon>Tracheophyta</taxon>
        <taxon>Spermatophyta</taxon>
        <taxon>Magnoliopsida</taxon>
        <taxon>eudicotyledons</taxon>
        <taxon>Gunneridae</taxon>
        <taxon>Pentapetalae</taxon>
        <taxon>rosids</taxon>
        <taxon>malvids</taxon>
        <taxon>Brassicales</taxon>
        <taxon>Brassicaceae</taxon>
        <taxon>Brassiceae</taxon>
        <taxon>Brassica</taxon>
    </lineage>
</organism>
<dbReference type="PANTHER" id="PTHR31377">
    <property type="entry name" value="AGMATINE DEIMINASE-RELATED"/>
    <property type="match status" value="1"/>
</dbReference>
<sequence length="355" mass="39957">MEESRESPPAEHGFYMPAEWEPHAQTWIGWPERQDNWRHNALPAQRVFVDVAKAISMFEPVTVCASPSQWENARKQLPEEIRVVEMSMNDSWFRDSGPTFVDGCYNDWTHDLLVSKKVLAVERIPRFQHSMILEGGSIHVDGEGTCLATEECLLNKNRNPHMSKEQIEEELKCYLGVQTFIWLPRGLYGDDDTNGHIDNMCCFAKPGVVLLSWTDDETDPQYERSVEALSVFSNSIDARGRKIEVIKLHVPGPLYMTEEEASGIVQEGEAKPRIAGTRLAASYVNFYIANGGVIVPRFGDAKRDEEAIRVLSETYPHHSVVGIENAREIVLAGGNIHCITQQQPAEPISIADDGH</sequence>
<reference evidence="2" key="2">
    <citation type="submission" date="2014-06" db="EMBL/GenBank/DDBJ databases">
        <authorList>
            <person name="Genoscope - CEA"/>
        </authorList>
    </citation>
    <scope>NUCLEOTIDE SEQUENCE</scope>
</reference>
<dbReference type="SUPFAM" id="SSF55909">
    <property type="entry name" value="Pentein"/>
    <property type="match status" value="1"/>
</dbReference>
<dbReference type="InterPro" id="IPR017754">
    <property type="entry name" value="Agmatine_deiminase"/>
</dbReference>
<dbReference type="GO" id="GO:0047632">
    <property type="term" value="F:agmatine deiminase activity"/>
    <property type="evidence" value="ECO:0007669"/>
    <property type="project" value="InterPro"/>
</dbReference>